<dbReference type="InterPro" id="IPR012924">
    <property type="entry name" value="TfuA_core"/>
</dbReference>
<gene>
    <name evidence="2" type="ORF">DPC56_03095</name>
</gene>
<comment type="caution">
    <text evidence="2">The sequence shown here is derived from an EMBL/GenBank/DDBJ whole genome shotgun (WGS) entry which is preliminary data.</text>
</comment>
<dbReference type="OrthoDB" id="61834at2157"/>
<proteinExistence type="predicted"/>
<sequence>MKQVIVFTGPSLHPREARRVLEAEYHPPVRRGDVLKAIRDPVDIIVIIDGVFHHEPAVAHKEIIEALKMGVKVVGGASMGALRASELDSLGMIGIGYVYNKYKDGSIESDDDVAVAFDPKTLQPLSDSLVSIEYNFKKAYMNGIISGDELKYLIKIAKSIFYPKRTYDRIYKECNLNPAVLQRLKEFIEDEGIDIKREDAIRVLEYVRDKLLR</sequence>
<reference evidence="2 3" key="1">
    <citation type="submission" date="2018-06" db="EMBL/GenBank/DDBJ databases">
        <title>Draft genome sequence of hyperthermophilic methanogen Methanothermobacter tenebrarum sp. MCM-B 1447.</title>
        <authorList>
            <person name="Pore S.D."/>
            <person name="Dagar S."/>
            <person name="Dhakephalkar P.K."/>
        </authorList>
    </citation>
    <scope>NUCLEOTIDE SEQUENCE [LARGE SCALE GENOMIC DNA]</scope>
    <source>
        <strain evidence="2 3">MCM B 1447</strain>
    </source>
</reference>
<dbReference type="NCBIfam" id="NF033432">
    <property type="entry name" value="ThioGly_TfuA_rel"/>
    <property type="match status" value="1"/>
</dbReference>
<protein>
    <submittedName>
        <fullName evidence="2">TfuA-related McrA-glycine thioamidation protein</fullName>
    </submittedName>
</protein>
<feature type="domain" description="TfuA-like core" evidence="1">
    <location>
        <begin position="49"/>
        <end position="166"/>
    </location>
</feature>
<keyword evidence="3" id="KW-1185">Reference proteome</keyword>
<dbReference type="RefSeq" id="WP_112093603.1">
    <property type="nucleotide sequence ID" value="NZ_QLOE01000003.1"/>
</dbReference>
<accession>A0A328PIS3</accession>
<evidence type="ECO:0000313" key="2">
    <source>
        <dbReference type="EMBL" id="RAO79314.1"/>
    </source>
</evidence>
<dbReference type="Proteomes" id="UP000249782">
    <property type="component" value="Unassembled WGS sequence"/>
</dbReference>
<dbReference type="EMBL" id="QLOE01000003">
    <property type="protein sequence ID" value="RAO79314.1"/>
    <property type="molecule type" value="Genomic_DNA"/>
</dbReference>
<dbReference type="Pfam" id="PF07812">
    <property type="entry name" value="TfuA"/>
    <property type="match status" value="1"/>
</dbReference>
<organism evidence="2 3">
    <name type="scientific">Methanothermobacter tenebrarum</name>
    <dbReference type="NCBI Taxonomy" id="680118"/>
    <lineage>
        <taxon>Archaea</taxon>
        <taxon>Methanobacteriati</taxon>
        <taxon>Methanobacteriota</taxon>
        <taxon>Methanomada group</taxon>
        <taxon>Methanobacteria</taxon>
        <taxon>Methanobacteriales</taxon>
        <taxon>Methanobacteriaceae</taxon>
        <taxon>Methanothermobacter</taxon>
    </lineage>
</organism>
<dbReference type="AlphaFoldDB" id="A0A328PIS3"/>
<evidence type="ECO:0000259" key="1">
    <source>
        <dbReference type="Pfam" id="PF07812"/>
    </source>
</evidence>
<evidence type="ECO:0000313" key="3">
    <source>
        <dbReference type="Proteomes" id="UP000249782"/>
    </source>
</evidence>
<name>A0A328PIS3_9EURY</name>